<dbReference type="PROSITE" id="PS50076">
    <property type="entry name" value="DNAJ_2"/>
    <property type="match status" value="1"/>
</dbReference>
<feature type="transmembrane region" description="Helical" evidence="2">
    <location>
        <begin position="297"/>
        <end position="315"/>
    </location>
</feature>
<keyword evidence="2" id="KW-0472">Membrane</keyword>
<name>A0AAP2ZAF6_9EURY</name>
<dbReference type="Gene3D" id="1.10.287.110">
    <property type="entry name" value="DnaJ domain"/>
    <property type="match status" value="1"/>
</dbReference>
<feature type="transmembrane region" description="Helical" evidence="2">
    <location>
        <begin position="321"/>
        <end position="343"/>
    </location>
</feature>
<dbReference type="GO" id="GO:0044183">
    <property type="term" value="F:protein folding chaperone"/>
    <property type="evidence" value="ECO:0007669"/>
    <property type="project" value="TreeGrafter"/>
</dbReference>
<feature type="region of interest" description="Disordered" evidence="1">
    <location>
        <begin position="80"/>
        <end position="221"/>
    </location>
</feature>
<feature type="compositionally biased region" description="Polar residues" evidence="1">
    <location>
        <begin position="189"/>
        <end position="200"/>
    </location>
</feature>
<keyword evidence="5" id="KW-1185">Reference proteome</keyword>
<feature type="compositionally biased region" description="Basic and acidic residues" evidence="1">
    <location>
        <begin position="211"/>
        <end position="221"/>
    </location>
</feature>
<keyword evidence="2" id="KW-0812">Transmembrane</keyword>
<dbReference type="InterPro" id="IPR001623">
    <property type="entry name" value="DnaJ_domain"/>
</dbReference>
<proteinExistence type="predicted"/>
<dbReference type="PANTHER" id="PTHR43948">
    <property type="entry name" value="DNAJ HOMOLOG SUBFAMILY B"/>
    <property type="match status" value="1"/>
</dbReference>
<evidence type="ECO:0000313" key="5">
    <source>
        <dbReference type="Proteomes" id="UP001321047"/>
    </source>
</evidence>
<reference evidence="4 5" key="1">
    <citation type="submission" date="2022-09" db="EMBL/GenBank/DDBJ databases">
        <title>Enrichment on poylsaccharides allowed isolation of novel metabolic and taxonomic groups of Haloarchaea.</title>
        <authorList>
            <person name="Sorokin D.Y."/>
            <person name="Elcheninov A.G."/>
            <person name="Khizhniak T.V."/>
            <person name="Kolganova T.V."/>
            <person name="Kublanov I.V."/>
        </authorList>
    </citation>
    <scope>NUCLEOTIDE SEQUENCE [LARGE SCALE GENOMIC DNA]</scope>
    <source>
        <strain evidence="4 5">AArc-curdl1</strain>
    </source>
</reference>
<gene>
    <name evidence="4" type="ORF">OB919_15625</name>
</gene>
<evidence type="ECO:0000259" key="3">
    <source>
        <dbReference type="PROSITE" id="PS50076"/>
    </source>
</evidence>
<accession>A0AAP2ZAF6</accession>
<feature type="compositionally biased region" description="Polar residues" evidence="1">
    <location>
        <begin position="141"/>
        <end position="162"/>
    </location>
</feature>
<evidence type="ECO:0000256" key="2">
    <source>
        <dbReference type="SAM" id="Phobius"/>
    </source>
</evidence>
<dbReference type="RefSeq" id="WP_342809710.1">
    <property type="nucleotide sequence ID" value="NZ_JAOPJZ010000016.1"/>
</dbReference>
<protein>
    <submittedName>
        <fullName evidence="4">DnaJ domain-containing protein</fullName>
    </submittedName>
</protein>
<feature type="domain" description="J" evidence="3">
    <location>
        <begin position="4"/>
        <end position="68"/>
    </location>
</feature>
<dbReference type="Proteomes" id="UP001321047">
    <property type="component" value="Unassembled WGS sequence"/>
</dbReference>
<feature type="transmembrane region" description="Helical" evidence="2">
    <location>
        <begin position="270"/>
        <end position="290"/>
    </location>
</feature>
<dbReference type="PANTHER" id="PTHR43948:SF10">
    <property type="entry name" value="MRJ, ISOFORM E"/>
    <property type="match status" value="1"/>
</dbReference>
<feature type="compositionally biased region" description="Basic and acidic residues" evidence="1">
    <location>
        <begin position="163"/>
        <end position="172"/>
    </location>
</feature>
<evidence type="ECO:0000256" key="1">
    <source>
        <dbReference type="SAM" id="MobiDB-lite"/>
    </source>
</evidence>
<dbReference type="InterPro" id="IPR036869">
    <property type="entry name" value="J_dom_sf"/>
</dbReference>
<dbReference type="Pfam" id="PF00226">
    <property type="entry name" value="DnaJ"/>
    <property type="match status" value="1"/>
</dbReference>
<dbReference type="GO" id="GO:0051082">
    <property type="term" value="F:unfolded protein binding"/>
    <property type="evidence" value="ECO:0007669"/>
    <property type="project" value="TreeGrafter"/>
</dbReference>
<feature type="compositionally biased region" description="Low complexity" evidence="1">
    <location>
        <begin position="80"/>
        <end position="94"/>
    </location>
</feature>
<sequence length="346" mass="37694">MAESYYDVLGVDTDATQDEITEAYRSQVLEVHPDRSADPNAAARFDMVTDARAVLTDDLERARYDRLGHDAYCRLESLCASTSSSDSDASRTGSNQGEDADSQTTSGSTRGASSARTSTTEQTADGDRTASRKTTRATSSGPTDSTASTSNTDWQHAGAQTTGDRDRTESHHAGQRRRRERMAWLGANATGTSSTAGNTRNAKRRPGNQRATREPTKTESRSFRYAVHGWDGEITLSRPHRELDRPTEIAVACIALLYPLLVYSSLSPAFWLPVNVIVGTCTLALVGYLLTMPRVAFATFGGWALVASVAIWYLWPIDPVLGGLALAAFWVPFGYAGTVWWALRPR</sequence>
<dbReference type="GO" id="GO:0051087">
    <property type="term" value="F:protein-folding chaperone binding"/>
    <property type="evidence" value="ECO:0007669"/>
    <property type="project" value="TreeGrafter"/>
</dbReference>
<dbReference type="SUPFAM" id="SSF46565">
    <property type="entry name" value="Chaperone J-domain"/>
    <property type="match status" value="1"/>
</dbReference>
<dbReference type="SMART" id="SM00271">
    <property type="entry name" value="DnaJ"/>
    <property type="match status" value="1"/>
</dbReference>
<organism evidence="4 5">
    <name type="scientific">Natronosalvus hydrolyticus</name>
    <dbReference type="NCBI Taxonomy" id="2979988"/>
    <lineage>
        <taxon>Archaea</taxon>
        <taxon>Methanobacteriati</taxon>
        <taxon>Methanobacteriota</taxon>
        <taxon>Stenosarchaea group</taxon>
        <taxon>Halobacteria</taxon>
        <taxon>Halobacteriales</taxon>
        <taxon>Natrialbaceae</taxon>
        <taxon>Natronosalvus</taxon>
    </lineage>
</organism>
<dbReference type="GO" id="GO:0005737">
    <property type="term" value="C:cytoplasm"/>
    <property type="evidence" value="ECO:0007669"/>
    <property type="project" value="TreeGrafter"/>
</dbReference>
<dbReference type="PRINTS" id="PR00625">
    <property type="entry name" value="JDOMAIN"/>
</dbReference>
<evidence type="ECO:0000313" key="4">
    <source>
        <dbReference type="EMBL" id="MCU4753393.1"/>
    </source>
</evidence>
<comment type="caution">
    <text evidence="4">The sequence shown here is derived from an EMBL/GenBank/DDBJ whole genome shotgun (WGS) entry which is preliminary data.</text>
</comment>
<dbReference type="AlphaFoldDB" id="A0AAP2ZAF6"/>
<feature type="compositionally biased region" description="Low complexity" evidence="1">
    <location>
        <begin position="104"/>
        <end position="120"/>
    </location>
</feature>
<dbReference type="CDD" id="cd06257">
    <property type="entry name" value="DnaJ"/>
    <property type="match status" value="1"/>
</dbReference>
<keyword evidence="2" id="KW-1133">Transmembrane helix</keyword>
<dbReference type="EMBL" id="JAOPJZ010000016">
    <property type="protein sequence ID" value="MCU4753393.1"/>
    <property type="molecule type" value="Genomic_DNA"/>
</dbReference>